<dbReference type="AlphaFoldDB" id="A0A7S2ZQT3"/>
<organism evidence="1">
    <name type="scientific">Rhodosorus marinus</name>
    <dbReference type="NCBI Taxonomy" id="101924"/>
    <lineage>
        <taxon>Eukaryota</taxon>
        <taxon>Rhodophyta</taxon>
        <taxon>Stylonematophyceae</taxon>
        <taxon>Stylonematales</taxon>
        <taxon>Stylonemataceae</taxon>
        <taxon>Rhodosorus</taxon>
    </lineage>
</organism>
<name>A0A7S2ZQT3_9RHOD</name>
<reference evidence="1" key="1">
    <citation type="submission" date="2021-01" db="EMBL/GenBank/DDBJ databases">
        <authorList>
            <person name="Corre E."/>
            <person name="Pelletier E."/>
            <person name="Niang G."/>
            <person name="Scheremetjew M."/>
            <person name="Finn R."/>
            <person name="Kale V."/>
            <person name="Holt S."/>
            <person name="Cochrane G."/>
            <person name="Meng A."/>
            <person name="Brown T."/>
            <person name="Cohen L."/>
        </authorList>
    </citation>
    <scope>NUCLEOTIDE SEQUENCE</scope>
    <source>
        <strain evidence="1">CCMP 769</strain>
    </source>
</reference>
<accession>A0A7S2ZQT3</accession>
<sequence>MSLSDLLPVADDVLKDFILHRSDVQLFDFGSSAPLMFDVTVEAHEEVMKSPFYGFLEALSKPVFTLSASYNDDVRVGMGWVFETRDPLSEYTRGFGGVHDFRDLTYPDGSIRSSILRRMTGARITRRLECLTA</sequence>
<protein>
    <submittedName>
        <fullName evidence="1">Uncharacterized protein</fullName>
    </submittedName>
</protein>
<dbReference type="EMBL" id="HBHW01017459">
    <property type="protein sequence ID" value="CAE0045589.1"/>
    <property type="molecule type" value="Transcribed_RNA"/>
</dbReference>
<evidence type="ECO:0000313" key="1">
    <source>
        <dbReference type="EMBL" id="CAE0045589.1"/>
    </source>
</evidence>
<proteinExistence type="predicted"/>
<gene>
    <name evidence="1" type="ORF">RMAR00112_LOCUS13564</name>
</gene>